<comment type="caution">
    <text evidence="1">The sequence shown here is derived from an EMBL/GenBank/DDBJ whole genome shotgun (WGS) entry which is preliminary data.</text>
</comment>
<keyword evidence="2" id="KW-1185">Reference proteome</keyword>
<accession>A0A9W9JU09</accession>
<reference evidence="1" key="2">
    <citation type="journal article" date="2023" name="IMA Fungus">
        <title>Comparative genomic study of the Penicillium genus elucidates a diverse pangenome and 15 lateral gene transfer events.</title>
        <authorList>
            <person name="Petersen C."/>
            <person name="Sorensen T."/>
            <person name="Nielsen M.R."/>
            <person name="Sondergaard T.E."/>
            <person name="Sorensen J.L."/>
            <person name="Fitzpatrick D.A."/>
            <person name="Frisvad J.C."/>
            <person name="Nielsen K.L."/>
        </authorList>
    </citation>
    <scope>NUCLEOTIDE SEQUENCE</scope>
    <source>
        <strain evidence="1">IBT 16849</strain>
    </source>
</reference>
<dbReference type="OrthoDB" id="4499616at2759"/>
<reference evidence="1" key="1">
    <citation type="submission" date="2022-11" db="EMBL/GenBank/DDBJ databases">
        <authorList>
            <person name="Petersen C."/>
        </authorList>
    </citation>
    <scope>NUCLEOTIDE SEQUENCE</scope>
    <source>
        <strain evidence="1">IBT 16849</strain>
    </source>
</reference>
<proteinExistence type="predicted"/>
<dbReference type="Proteomes" id="UP001150879">
    <property type="component" value="Unassembled WGS sequence"/>
</dbReference>
<dbReference type="EMBL" id="JAPQKP010000003">
    <property type="protein sequence ID" value="KAJ5199951.1"/>
    <property type="molecule type" value="Genomic_DNA"/>
</dbReference>
<gene>
    <name evidence="1" type="ORF">N7472_005155</name>
</gene>
<protein>
    <submittedName>
        <fullName evidence="1">Cytochrome b5</fullName>
    </submittedName>
</protein>
<sequence>MLVNNIPDSTIIQIIQAIHIPEVSFEFIERPIFLVVCRHAGDSPLDWDDTMQAQFIHRLTENSNSSGRLFGAIAIGKKVIFYLFEGKAQPDQRLARLHRDIFELEKVGGYAQVEGVIDYIKTSA</sequence>
<name>A0A9W9JU09_9EURO</name>
<organism evidence="1 2">
    <name type="scientific">Penicillium cf. griseofulvum</name>
    <dbReference type="NCBI Taxonomy" id="2972120"/>
    <lineage>
        <taxon>Eukaryota</taxon>
        <taxon>Fungi</taxon>
        <taxon>Dikarya</taxon>
        <taxon>Ascomycota</taxon>
        <taxon>Pezizomycotina</taxon>
        <taxon>Eurotiomycetes</taxon>
        <taxon>Eurotiomycetidae</taxon>
        <taxon>Eurotiales</taxon>
        <taxon>Aspergillaceae</taxon>
        <taxon>Penicillium</taxon>
    </lineage>
</organism>
<evidence type="ECO:0000313" key="1">
    <source>
        <dbReference type="EMBL" id="KAJ5199951.1"/>
    </source>
</evidence>
<evidence type="ECO:0000313" key="2">
    <source>
        <dbReference type="Proteomes" id="UP001150879"/>
    </source>
</evidence>
<dbReference type="AlphaFoldDB" id="A0A9W9JU09"/>